<evidence type="ECO:0000313" key="1">
    <source>
        <dbReference type="Proteomes" id="UP000887580"/>
    </source>
</evidence>
<reference evidence="2" key="1">
    <citation type="submission" date="2022-11" db="UniProtKB">
        <authorList>
            <consortium name="WormBaseParasite"/>
        </authorList>
    </citation>
    <scope>IDENTIFICATION</scope>
</reference>
<accession>A0AC35GRV2</accession>
<evidence type="ECO:0000313" key="2">
    <source>
        <dbReference type="WBParaSite" id="PS1159_v2.g7982.t1"/>
    </source>
</evidence>
<name>A0AC35GRV2_9BILA</name>
<sequence length="274" mass="30452">MNQWPNYIYPYSWYSSTDNSPEKLYQTFFNCTCNQQETNPSYFIGQYPNQISSYQPIPTVTASSMLSTPSVYNNFTTTAYGYPYYGYQNNTISNIVYQNSASTNLWNQAAASIGQSANQATASIDQSASALLQNATAVPNAFGQTTLFHGNTSNPFRLSTPICPTPPPRLRRQRINCAKVIKKKSTAPKKTFMQLFLEANQPKHPAAPKPNKNKKLAPADVFFARAPEPFETPGECPIEKIKNENFVRDVQYGQNDGVGGFGSEEASTVIDIEN</sequence>
<dbReference type="WBParaSite" id="PS1159_v2.g7982.t1">
    <property type="protein sequence ID" value="PS1159_v2.g7982.t1"/>
    <property type="gene ID" value="PS1159_v2.g7982"/>
</dbReference>
<proteinExistence type="predicted"/>
<dbReference type="Proteomes" id="UP000887580">
    <property type="component" value="Unplaced"/>
</dbReference>
<organism evidence="1 2">
    <name type="scientific">Panagrolaimus sp. PS1159</name>
    <dbReference type="NCBI Taxonomy" id="55785"/>
    <lineage>
        <taxon>Eukaryota</taxon>
        <taxon>Metazoa</taxon>
        <taxon>Ecdysozoa</taxon>
        <taxon>Nematoda</taxon>
        <taxon>Chromadorea</taxon>
        <taxon>Rhabditida</taxon>
        <taxon>Tylenchina</taxon>
        <taxon>Panagrolaimomorpha</taxon>
        <taxon>Panagrolaimoidea</taxon>
        <taxon>Panagrolaimidae</taxon>
        <taxon>Panagrolaimus</taxon>
    </lineage>
</organism>
<protein>
    <submittedName>
        <fullName evidence="2">Uncharacterized protein</fullName>
    </submittedName>
</protein>